<comment type="catalytic activity">
    <reaction evidence="7">
        <text>L-seryl-[protein] + ATP = O-phospho-L-seryl-[protein] + ADP + H(+)</text>
        <dbReference type="Rhea" id="RHEA:17989"/>
        <dbReference type="Rhea" id="RHEA-COMP:9863"/>
        <dbReference type="Rhea" id="RHEA-COMP:11604"/>
        <dbReference type="ChEBI" id="CHEBI:15378"/>
        <dbReference type="ChEBI" id="CHEBI:29999"/>
        <dbReference type="ChEBI" id="CHEBI:30616"/>
        <dbReference type="ChEBI" id="CHEBI:83421"/>
        <dbReference type="ChEBI" id="CHEBI:456216"/>
        <dbReference type="EC" id="2.7.11.25"/>
    </reaction>
</comment>
<dbReference type="AlphaFoldDB" id="A0A8T1N3J1"/>
<dbReference type="PANTHER" id="PTHR48016">
    <property type="entry name" value="MAP KINASE KINASE KINASE SSK2-RELATED-RELATED"/>
    <property type="match status" value="1"/>
</dbReference>
<dbReference type="InterPro" id="IPR017441">
    <property type="entry name" value="Protein_kinase_ATP_BS"/>
</dbReference>
<evidence type="ECO:0000256" key="9">
    <source>
        <dbReference type="SAM" id="MobiDB-lite"/>
    </source>
</evidence>
<evidence type="ECO:0000256" key="2">
    <source>
        <dbReference type="ARBA" id="ARBA00022679"/>
    </source>
</evidence>
<dbReference type="EMBL" id="CM031824">
    <property type="protein sequence ID" value="KAG6624755.1"/>
    <property type="molecule type" value="Genomic_DNA"/>
</dbReference>
<dbReference type="InterPro" id="IPR050538">
    <property type="entry name" value="MAP_kinase_kinase_kinase"/>
</dbReference>
<proteinExistence type="predicted"/>
<feature type="binding site" evidence="8">
    <location>
        <position position="412"/>
    </location>
    <ligand>
        <name>ATP</name>
        <dbReference type="ChEBI" id="CHEBI:30616"/>
    </ligand>
</feature>
<feature type="region of interest" description="Disordered" evidence="9">
    <location>
        <begin position="1"/>
        <end position="49"/>
    </location>
</feature>
<name>A0A8T1N3J1_CARIL</name>
<sequence>MLSFFKHSSSSSSSSKSSTSSSSSLKSSSPSVSAPTPGDGAFPKRLGQIQSFTQRRLTRQRKLRHASDRDLGLQLSEGSYLSLPGSPKKSHSWGEPEHWSCSAVPQRLPLPELSSSWRPESTALNSGHARLGSPKEGSGFSLGRNNVDNFATNSMKLTSNYHMRFSPDVYVESNNYNLKLNIPARSCQISAFSSPVVSPQRQNARELFPPSVNPSSLKYSNNYCRGFFQDLNDECVNGDFRLKVPVRSAPTSVFSSPVGSPRRLSSRDLFPSSLAFQEYQHNNVCCYSNVPPTRTMPGPDQSPLHGPILQSSHPSHKSSNRTVFPSHHKLASESYVERPEISAHPLPLPPGAVLSPQSSMQPQSTTVQHVIEQPCVSSFAGQWIKGKLIGHGTFGSVYLATNRESGALCAMKEVDIIPDDPKSVECVKQLEQEIKILSQLKHPNIVQYFGSEIIDDRFYIYLEYVHPGSINKYVNEHCGAITESVVRNFTRHILSGLAFLHSKKTIHRDIKGANLLVDASGIVKLADFGLSKHLAGESCNLSLKGSPYWMAPEVMQAAMQNSKNPNLALAIDIWSLGCTVIEMLNGKPPWCEFSGPQAMFKVLNRSPLIPETLSSEGKDFLQRCFRRNPAERPTASMLLEHPFVQNSHDRNVSVCLQAFSTVDLMDKQHTVGDDTEIKEVMSIGTRIMSRNLPFIGATCQHYGSCKCPKAFYHPPFVPQALPALSKTEFTHSSHSCSPSNIFNNVSLGTVNSHSLVHTRTHGREVSHL</sequence>
<keyword evidence="4" id="KW-0418">Kinase</keyword>
<dbReference type="PROSITE" id="PS50011">
    <property type="entry name" value="PROTEIN_KINASE_DOM"/>
    <property type="match status" value="1"/>
</dbReference>
<evidence type="ECO:0000313" key="11">
    <source>
        <dbReference type="EMBL" id="KAG6624755.1"/>
    </source>
</evidence>
<keyword evidence="2" id="KW-0808">Transferase</keyword>
<organism evidence="11 12">
    <name type="scientific">Carya illinoinensis</name>
    <name type="common">Pecan</name>
    <dbReference type="NCBI Taxonomy" id="32201"/>
    <lineage>
        <taxon>Eukaryota</taxon>
        <taxon>Viridiplantae</taxon>
        <taxon>Streptophyta</taxon>
        <taxon>Embryophyta</taxon>
        <taxon>Tracheophyta</taxon>
        <taxon>Spermatophyta</taxon>
        <taxon>Magnoliopsida</taxon>
        <taxon>eudicotyledons</taxon>
        <taxon>Gunneridae</taxon>
        <taxon>Pentapetalae</taxon>
        <taxon>rosids</taxon>
        <taxon>fabids</taxon>
        <taxon>Fagales</taxon>
        <taxon>Juglandaceae</taxon>
        <taxon>Carya</taxon>
    </lineage>
</organism>
<evidence type="ECO:0000259" key="10">
    <source>
        <dbReference type="PROSITE" id="PS50011"/>
    </source>
</evidence>
<evidence type="ECO:0000256" key="6">
    <source>
        <dbReference type="ARBA" id="ARBA00047559"/>
    </source>
</evidence>
<dbReference type="EC" id="2.7.11.25" evidence="1"/>
<feature type="region of interest" description="Disordered" evidence="9">
    <location>
        <begin position="119"/>
        <end position="138"/>
    </location>
</feature>
<keyword evidence="12" id="KW-1185">Reference proteome</keyword>
<dbReference type="SMART" id="SM00220">
    <property type="entry name" value="S_TKc"/>
    <property type="match status" value="1"/>
</dbReference>
<dbReference type="InterPro" id="IPR000719">
    <property type="entry name" value="Prot_kinase_dom"/>
</dbReference>
<evidence type="ECO:0000256" key="1">
    <source>
        <dbReference type="ARBA" id="ARBA00012406"/>
    </source>
</evidence>
<feature type="region of interest" description="Disordered" evidence="9">
    <location>
        <begin position="77"/>
        <end position="98"/>
    </location>
</feature>
<comment type="caution">
    <text evidence="11">The sequence shown here is derived from an EMBL/GenBank/DDBJ whole genome shotgun (WGS) entry which is preliminary data.</text>
</comment>
<keyword evidence="5 8" id="KW-0067">ATP-binding</keyword>
<protein>
    <recommendedName>
        <fullName evidence="1">mitogen-activated protein kinase kinase kinase</fullName>
        <ecNumber evidence="1">2.7.11.25</ecNumber>
    </recommendedName>
</protein>
<dbReference type="Proteomes" id="UP000811609">
    <property type="component" value="Chromosome 16"/>
</dbReference>
<dbReference type="FunFam" id="1.10.510.10:FF:000357">
    <property type="entry name" value="Mitogen-activated protein kinase kinase kinase 5"/>
    <property type="match status" value="1"/>
</dbReference>
<dbReference type="GO" id="GO:0005737">
    <property type="term" value="C:cytoplasm"/>
    <property type="evidence" value="ECO:0007669"/>
    <property type="project" value="TreeGrafter"/>
</dbReference>
<gene>
    <name evidence="11" type="ORF">CIPAW_16G050000</name>
</gene>
<comment type="catalytic activity">
    <reaction evidence="6">
        <text>L-threonyl-[protein] + ATP = O-phospho-L-threonyl-[protein] + ADP + H(+)</text>
        <dbReference type="Rhea" id="RHEA:46608"/>
        <dbReference type="Rhea" id="RHEA-COMP:11060"/>
        <dbReference type="Rhea" id="RHEA-COMP:11605"/>
        <dbReference type="ChEBI" id="CHEBI:15378"/>
        <dbReference type="ChEBI" id="CHEBI:30013"/>
        <dbReference type="ChEBI" id="CHEBI:30616"/>
        <dbReference type="ChEBI" id="CHEBI:61977"/>
        <dbReference type="ChEBI" id="CHEBI:456216"/>
        <dbReference type="EC" id="2.7.11.25"/>
    </reaction>
</comment>
<evidence type="ECO:0000256" key="8">
    <source>
        <dbReference type="PROSITE-ProRule" id="PRU10141"/>
    </source>
</evidence>
<dbReference type="Pfam" id="PF00069">
    <property type="entry name" value="Pkinase"/>
    <property type="match status" value="1"/>
</dbReference>
<evidence type="ECO:0000313" key="12">
    <source>
        <dbReference type="Proteomes" id="UP000811609"/>
    </source>
</evidence>
<dbReference type="GO" id="GO:0004709">
    <property type="term" value="F:MAP kinase kinase kinase activity"/>
    <property type="evidence" value="ECO:0007669"/>
    <property type="project" value="UniProtKB-EC"/>
</dbReference>
<feature type="compositionally biased region" description="Low complexity" evidence="9">
    <location>
        <begin position="8"/>
        <end position="33"/>
    </location>
</feature>
<evidence type="ECO:0000256" key="4">
    <source>
        <dbReference type="ARBA" id="ARBA00022777"/>
    </source>
</evidence>
<accession>A0A8T1N3J1</accession>
<reference evidence="11" key="1">
    <citation type="submission" date="2020-12" db="EMBL/GenBank/DDBJ databases">
        <title>WGS assembly of Carya illinoinensis cv. Pawnee.</title>
        <authorList>
            <person name="Platts A."/>
            <person name="Shu S."/>
            <person name="Wright S."/>
            <person name="Barry K."/>
            <person name="Edger P."/>
            <person name="Pires J.C."/>
            <person name="Schmutz J."/>
        </authorList>
    </citation>
    <scope>NUCLEOTIDE SEQUENCE</scope>
    <source>
        <tissue evidence="11">Leaf</tissue>
    </source>
</reference>
<keyword evidence="3 8" id="KW-0547">Nucleotide-binding</keyword>
<evidence type="ECO:0000256" key="5">
    <source>
        <dbReference type="ARBA" id="ARBA00022840"/>
    </source>
</evidence>
<evidence type="ECO:0000256" key="3">
    <source>
        <dbReference type="ARBA" id="ARBA00022741"/>
    </source>
</evidence>
<evidence type="ECO:0000256" key="7">
    <source>
        <dbReference type="ARBA" id="ARBA00048329"/>
    </source>
</evidence>
<feature type="domain" description="Protein kinase" evidence="10">
    <location>
        <begin position="383"/>
        <end position="644"/>
    </location>
</feature>
<dbReference type="PROSITE" id="PS00107">
    <property type="entry name" value="PROTEIN_KINASE_ATP"/>
    <property type="match status" value="1"/>
</dbReference>
<dbReference type="PANTHER" id="PTHR48016:SF12">
    <property type="entry name" value="PROTEIN KINASE DOMAIN-CONTAINING PROTEIN"/>
    <property type="match status" value="1"/>
</dbReference>
<dbReference type="GO" id="GO:0005524">
    <property type="term" value="F:ATP binding"/>
    <property type="evidence" value="ECO:0007669"/>
    <property type="project" value="UniProtKB-UniRule"/>
</dbReference>